<feature type="compositionally biased region" description="Low complexity" evidence="1">
    <location>
        <begin position="316"/>
        <end position="333"/>
    </location>
</feature>
<dbReference type="EMBL" id="UOGL01000487">
    <property type="protein sequence ID" value="VAX40857.1"/>
    <property type="molecule type" value="Genomic_DNA"/>
</dbReference>
<accession>A0A3B1E880</accession>
<name>A0A3B1E880_9ZZZZ</name>
<reference evidence="2" key="1">
    <citation type="submission" date="2018-06" db="EMBL/GenBank/DDBJ databases">
        <authorList>
            <person name="Zhirakovskaya E."/>
        </authorList>
    </citation>
    <scope>NUCLEOTIDE SEQUENCE</scope>
</reference>
<dbReference type="AlphaFoldDB" id="A0A3B1E880"/>
<evidence type="ECO:0000313" key="2">
    <source>
        <dbReference type="EMBL" id="VAX40857.1"/>
    </source>
</evidence>
<organism evidence="2">
    <name type="scientific">hydrothermal vent metagenome</name>
    <dbReference type="NCBI Taxonomy" id="652676"/>
    <lineage>
        <taxon>unclassified sequences</taxon>
        <taxon>metagenomes</taxon>
        <taxon>ecological metagenomes</taxon>
    </lineage>
</organism>
<protein>
    <submittedName>
        <fullName evidence="2">Uncharacterized protein</fullName>
    </submittedName>
</protein>
<feature type="compositionally biased region" description="Polar residues" evidence="1">
    <location>
        <begin position="39"/>
        <end position="57"/>
    </location>
</feature>
<feature type="region of interest" description="Disordered" evidence="1">
    <location>
        <begin position="305"/>
        <end position="333"/>
    </location>
</feature>
<evidence type="ECO:0000256" key="1">
    <source>
        <dbReference type="SAM" id="MobiDB-lite"/>
    </source>
</evidence>
<feature type="non-terminal residue" evidence="2">
    <location>
        <position position="333"/>
    </location>
</feature>
<proteinExistence type="predicted"/>
<gene>
    <name evidence="2" type="ORF">MNBD_PLANCTO02-12</name>
</gene>
<feature type="region of interest" description="Disordered" evidence="1">
    <location>
        <begin position="39"/>
        <end position="61"/>
    </location>
</feature>
<sequence>MMGTYMLWKNGTCFSGGWILSATFLLMGVIGCHTDETQTPSLEKQDQQTTHDQNENSPIIDHHKINVDESNTPQKNLVSQATPQKHPLPLSGKGYKKLVNRVSQSAPPELVKFIEENRVAGQANQAKATQRVIAWRREQVKDFTATDMLAAAREAGLLSLQEGFPLTDPVDQLGRTSGEIWMCLRDYPLKFKGDEGVEPLLVVIRDRTDDWYLRHYLISQIGFSQQSQPKTIASVEDYLSRYANQHQTKIQKMLRTITKDPLDNPLVRAASVEPKRDWLIRRLKTILNSDPNVIAYRRKHFTPINGSSSEDNSIVKKSTPNTPTPPSKASSNS</sequence>